<dbReference type="FunFam" id="2.80.10.50:FF:000064">
    <property type="entry name" value="Fascin"/>
    <property type="match status" value="1"/>
</dbReference>
<keyword evidence="3" id="KW-0963">Cytoplasm</keyword>
<protein>
    <submittedName>
        <fullName evidence="9">Protein singed isoform X1</fullName>
    </submittedName>
</protein>
<keyword evidence="6" id="KW-0732">Signal</keyword>
<evidence type="ECO:0000259" key="7">
    <source>
        <dbReference type="Pfam" id="PF06268"/>
    </source>
</evidence>
<dbReference type="GO" id="GO:0015629">
    <property type="term" value="C:actin cytoskeleton"/>
    <property type="evidence" value="ECO:0007669"/>
    <property type="project" value="TreeGrafter"/>
</dbReference>
<keyword evidence="4" id="KW-0009">Actin-binding</keyword>
<dbReference type="PANTHER" id="PTHR10551:SF9">
    <property type="entry name" value="FASCIN-2"/>
    <property type="match status" value="1"/>
</dbReference>
<dbReference type="GO" id="GO:0051017">
    <property type="term" value="P:actin filament bundle assembly"/>
    <property type="evidence" value="ECO:0007669"/>
    <property type="project" value="TreeGrafter"/>
</dbReference>
<dbReference type="GO" id="GO:0005737">
    <property type="term" value="C:cytoplasm"/>
    <property type="evidence" value="ECO:0007669"/>
    <property type="project" value="TreeGrafter"/>
</dbReference>
<evidence type="ECO:0000256" key="5">
    <source>
        <dbReference type="ARBA" id="ARBA00023212"/>
    </source>
</evidence>
<evidence type="ECO:0000256" key="2">
    <source>
        <dbReference type="ARBA" id="ARBA00007415"/>
    </source>
</evidence>
<dbReference type="SUPFAM" id="SSF50405">
    <property type="entry name" value="Actin-crosslinking proteins"/>
    <property type="match status" value="4"/>
</dbReference>
<comment type="similarity">
    <text evidence="2">Belongs to the fascin family.</text>
</comment>
<feature type="chain" id="PRO_5042610086" evidence="6">
    <location>
        <begin position="20"/>
        <end position="576"/>
    </location>
</feature>
<evidence type="ECO:0000256" key="4">
    <source>
        <dbReference type="ARBA" id="ARBA00023203"/>
    </source>
</evidence>
<name>A0AAJ7RC35_CEPCN</name>
<evidence type="ECO:0000313" key="9">
    <source>
        <dbReference type="RefSeq" id="XP_024937802.1"/>
    </source>
</evidence>
<dbReference type="GeneID" id="107264818"/>
<gene>
    <name evidence="9" type="primary">LOC107264818</name>
</gene>
<accession>A0AAJ7RC35</accession>
<sequence>MLRLLSCMLFAFISTEIHSQWRNKWEDKTSKRTSPFFGHFCNADFHRGIVTMQNNGSESGSSENGVDRTGWTVGLINGKFKYLTAETFGFKINANGASLKKKQLWTLEGSEHQVFLRSHLDRYLAVDQFGNVTCEAEDPSDPGCAFQIQLASDGSGRWALKNVQRGYFLGSSQDELKCTAKAPGEAEYWLVHLAARPQVNLRSAGRKRFAHLSAAQDEIHVDAPVPWGEDTLFTLEFRPAATADNDNSAGNRAKSEGGHYALHTCNNKYLARDGKLLESCTRDCLYAAEFHAGLLALRDVHGAYLAPIGSKAVLKSRSTTVTRDELFSLEESLPQASFVAALNQRYVSVKQGVDVTANQDEISGHETFQLEFDRVTKRWYIRTMQDRYWSLEAGGGIQASEHKRSSNALFDLVWQPEDGTVALRANNGKFLATKRSGHLYANADSPSSGDSDVSKYYFYLMNRPVLVLRCEQGFVGPKSAVSPKLECNKAGYETIRVERCERGVVRFKGQNGKYWHADSEGVTVDADAASDGFYLELREPSRICIKCTDGRYLTAGKNGALRLGETDYETATKWEF</sequence>
<dbReference type="InterPro" id="IPR010431">
    <property type="entry name" value="Fascin"/>
</dbReference>
<dbReference type="CDD" id="cd23351">
    <property type="entry name" value="beta-trefoil_singed_rpt2"/>
    <property type="match status" value="1"/>
</dbReference>
<feature type="signal peptide" evidence="6">
    <location>
        <begin position="1"/>
        <end position="19"/>
    </location>
</feature>
<dbReference type="CTD" id="136026019"/>
<comment type="subcellular location">
    <subcellularLocation>
        <location evidence="1">Cytoplasm</location>
        <location evidence="1">Cytoskeleton</location>
    </subcellularLocation>
</comment>
<evidence type="ECO:0000256" key="6">
    <source>
        <dbReference type="SAM" id="SignalP"/>
    </source>
</evidence>
<feature type="domain" description="Fascin-like" evidence="7">
    <location>
        <begin position="485"/>
        <end position="575"/>
    </location>
</feature>
<dbReference type="InterPro" id="IPR022768">
    <property type="entry name" value="Fascin-like_dom"/>
</dbReference>
<feature type="domain" description="Fascin-like" evidence="7">
    <location>
        <begin position="343"/>
        <end position="447"/>
    </location>
</feature>
<dbReference type="GO" id="GO:0007163">
    <property type="term" value="P:establishment or maintenance of cell polarity"/>
    <property type="evidence" value="ECO:0007669"/>
    <property type="project" value="TreeGrafter"/>
</dbReference>
<keyword evidence="5" id="KW-0206">Cytoskeleton</keyword>
<dbReference type="InterPro" id="IPR008999">
    <property type="entry name" value="Actin-crosslinking"/>
</dbReference>
<dbReference type="Proteomes" id="UP000694920">
    <property type="component" value="Unplaced"/>
</dbReference>
<dbReference type="FunFam" id="2.80.10.50:FF:000008">
    <property type="entry name" value="Fascin"/>
    <property type="match status" value="1"/>
</dbReference>
<feature type="domain" description="Fascin-like" evidence="7">
    <location>
        <begin position="200"/>
        <end position="329"/>
    </location>
</feature>
<dbReference type="PANTHER" id="PTHR10551">
    <property type="entry name" value="FASCIN"/>
    <property type="match status" value="1"/>
</dbReference>
<reference evidence="9" key="1">
    <citation type="submission" date="2025-08" db="UniProtKB">
        <authorList>
            <consortium name="RefSeq"/>
        </authorList>
    </citation>
    <scope>IDENTIFICATION</scope>
</reference>
<evidence type="ECO:0000256" key="1">
    <source>
        <dbReference type="ARBA" id="ARBA00004245"/>
    </source>
</evidence>
<dbReference type="GO" id="GO:0016477">
    <property type="term" value="P:cell migration"/>
    <property type="evidence" value="ECO:0007669"/>
    <property type="project" value="TreeGrafter"/>
</dbReference>
<dbReference type="GO" id="GO:0030674">
    <property type="term" value="F:protein-macromolecule adaptor activity"/>
    <property type="evidence" value="ECO:0007669"/>
    <property type="project" value="InterPro"/>
</dbReference>
<dbReference type="RefSeq" id="XP_024937802.1">
    <property type="nucleotide sequence ID" value="XM_025082034.1"/>
</dbReference>
<dbReference type="FunFam" id="2.80.10.50:FF:000010">
    <property type="entry name" value="Fascin"/>
    <property type="match status" value="1"/>
</dbReference>
<keyword evidence="8" id="KW-1185">Reference proteome</keyword>
<dbReference type="FunFam" id="2.80.10.50:FF:000015">
    <property type="entry name" value="Fascin"/>
    <property type="match status" value="1"/>
</dbReference>
<evidence type="ECO:0000313" key="8">
    <source>
        <dbReference type="Proteomes" id="UP000694920"/>
    </source>
</evidence>
<feature type="domain" description="Fascin-like" evidence="7">
    <location>
        <begin position="81"/>
        <end position="190"/>
    </location>
</feature>
<proteinExistence type="inferred from homology"/>
<dbReference type="GO" id="GO:0051015">
    <property type="term" value="F:actin filament binding"/>
    <property type="evidence" value="ECO:0007669"/>
    <property type="project" value="InterPro"/>
</dbReference>
<dbReference type="AlphaFoldDB" id="A0AAJ7RC35"/>
<dbReference type="Pfam" id="PF06268">
    <property type="entry name" value="Fascin"/>
    <property type="match status" value="4"/>
</dbReference>
<evidence type="ECO:0000256" key="3">
    <source>
        <dbReference type="ARBA" id="ARBA00022490"/>
    </source>
</evidence>
<organism evidence="8 9">
    <name type="scientific">Cephus cinctus</name>
    <name type="common">Wheat stem sawfly</name>
    <dbReference type="NCBI Taxonomy" id="211228"/>
    <lineage>
        <taxon>Eukaryota</taxon>
        <taxon>Metazoa</taxon>
        <taxon>Ecdysozoa</taxon>
        <taxon>Arthropoda</taxon>
        <taxon>Hexapoda</taxon>
        <taxon>Insecta</taxon>
        <taxon>Pterygota</taxon>
        <taxon>Neoptera</taxon>
        <taxon>Endopterygota</taxon>
        <taxon>Hymenoptera</taxon>
        <taxon>Cephoidea</taxon>
        <taxon>Cephidae</taxon>
        <taxon>Cephus</taxon>
    </lineage>
</organism>
<dbReference type="Gene3D" id="2.80.10.50">
    <property type="match status" value="4"/>
</dbReference>